<dbReference type="GeneID" id="94431709"/>
<dbReference type="GO" id="GO:0046872">
    <property type="term" value="F:metal ion binding"/>
    <property type="evidence" value="ECO:0007669"/>
    <property type="project" value="UniProtKB-KW"/>
</dbReference>
<feature type="region of interest" description="Disordered" evidence="11">
    <location>
        <begin position="165"/>
        <end position="629"/>
    </location>
</feature>
<feature type="compositionally biased region" description="Low complexity" evidence="11">
    <location>
        <begin position="414"/>
        <end position="429"/>
    </location>
</feature>
<keyword evidence="14" id="KW-1185">Reference proteome</keyword>
<keyword evidence="5" id="KW-0378">Hydrolase</keyword>
<feature type="compositionally biased region" description="Basic and acidic residues" evidence="11">
    <location>
        <begin position="562"/>
        <end position="572"/>
    </location>
</feature>
<dbReference type="InterPro" id="IPR036457">
    <property type="entry name" value="PPM-type-like_dom_sf"/>
</dbReference>
<evidence type="ECO:0000256" key="8">
    <source>
        <dbReference type="ARBA" id="ARBA00023211"/>
    </source>
</evidence>
<comment type="caution">
    <text evidence="13">The sequence shown here is derived from an EMBL/GenBank/DDBJ whole genome shotgun (WGS) entry which is preliminary data.</text>
</comment>
<dbReference type="SMART" id="SM00332">
    <property type="entry name" value="PP2Cc"/>
    <property type="match status" value="1"/>
</dbReference>
<evidence type="ECO:0000256" key="7">
    <source>
        <dbReference type="ARBA" id="ARBA00022912"/>
    </source>
</evidence>
<feature type="compositionally biased region" description="Polar residues" evidence="11">
    <location>
        <begin position="266"/>
        <end position="275"/>
    </location>
</feature>
<feature type="compositionally biased region" description="Polar residues" evidence="11">
    <location>
        <begin position="286"/>
        <end position="299"/>
    </location>
</feature>
<feature type="compositionally biased region" description="Low complexity" evidence="11">
    <location>
        <begin position="502"/>
        <end position="517"/>
    </location>
</feature>
<evidence type="ECO:0000256" key="2">
    <source>
        <dbReference type="ARBA" id="ARBA00006702"/>
    </source>
</evidence>
<feature type="region of interest" description="Disordered" evidence="11">
    <location>
        <begin position="61"/>
        <end position="125"/>
    </location>
</feature>
<keyword evidence="8" id="KW-0464">Manganese</keyword>
<feature type="compositionally biased region" description="Low complexity" evidence="11">
    <location>
        <begin position="598"/>
        <end position="610"/>
    </location>
</feature>
<protein>
    <recommendedName>
        <fullName evidence="3">protein-serine/threonine phosphatase</fullName>
        <ecNumber evidence="3">3.1.3.16</ecNumber>
    </recommendedName>
</protein>
<evidence type="ECO:0000256" key="5">
    <source>
        <dbReference type="ARBA" id="ARBA00022801"/>
    </source>
</evidence>
<feature type="compositionally biased region" description="Low complexity" evidence="11">
    <location>
        <begin position="370"/>
        <end position="385"/>
    </location>
</feature>
<dbReference type="SUPFAM" id="SSF81606">
    <property type="entry name" value="PP2C-like"/>
    <property type="match status" value="1"/>
</dbReference>
<dbReference type="CDD" id="cd00143">
    <property type="entry name" value="PP2Cc"/>
    <property type="match status" value="1"/>
</dbReference>
<comment type="cofactor">
    <cofactor evidence="1">
        <name>Mn(2+)</name>
        <dbReference type="ChEBI" id="CHEBI:29035"/>
    </cofactor>
</comment>
<feature type="compositionally biased region" description="Acidic residues" evidence="11">
    <location>
        <begin position="536"/>
        <end position="545"/>
    </location>
</feature>
<gene>
    <name evidence="13" type="ORF">CSUI_008364</name>
</gene>
<evidence type="ECO:0000256" key="6">
    <source>
        <dbReference type="ARBA" id="ARBA00022842"/>
    </source>
</evidence>
<dbReference type="PANTHER" id="PTHR13832:SF803">
    <property type="entry name" value="PROTEIN PHOSPHATASE 1G"/>
    <property type="match status" value="1"/>
</dbReference>
<dbReference type="Gene3D" id="3.60.40.10">
    <property type="entry name" value="PPM-type phosphatase domain"/>
    <property type="match status" value="1"/>
</dbReference>
<dbReference type="GO" id="GO:0004722">
    <property type="term" value="F:protein serine/threonine phosphatase activity"/>
    <property type="evidence" value="ECO:0007669"/>
    <property type="project" value="UniProtKB-EC"/>
</dbReference>
<feature type="compositionally biased region" description="Low complexity" evidence="11">
    <location>
        <begin position="330"/>
        <end position="343"/>
    </location>
</feature>
<feature type="domain" description="PPM-type phosphatase" evidence="12">
    <location>
        <begin position="665"/>
        <end position="989"/>
    </location>
</feature>
<feature type="compositionally biased region" description="Basic and acidic residues" evidence="11">
    <location>
        <begin position="165"/>
        <end position="183"/>
    </location>
</feature>
<dbReference type="RefSeq" id="XP_067919522.1">
    <property type="nucleotide sequence ID" value="XM_068068498.1"/>
</dbReference>
<keyword evidence="6" id="KW-0460">Magnesium</keyword>
<dbReference type="InterPro" id="IPR001932">
    <property type="entry name" value="PPM-type_phosphatase-like_dom"/>
</dbReference>
<dbReference type="PROSITE" id="PS51746">
    <property type="entry name" value="PPM_2"/>
    <property type="match status" value="1"/>
</dbReference>
<comment type="catalytic activity">
    <reaction evidence="9">
        <text>O-phospho-L-seryl-[protein] + H2O = L-seryl-[protein] + phosphate</text>
        <dbReference type="Rhea" id="RHEA:20629"/>
        <dbReference type="Rhea" id="RHEA-COMP:9863"/>
        <dbReference type="Rhea" id="RHEA-COMP:11604"/>
        <dbReference type="ChEBI" id="CHEBI:15377"/>
        <dbReference type="ChEBI" id="CHEBI:29999"/>
        <dbReference type="ChEBI" id="CHEBI:43474"/>
        <dbReference type="ChEBI" id="CHEBI:83421"/>
        <dbReference type="EC" id="3.1.3.16"/>
    </reaction>
</comment>
<reference evidence="13 14" key="1">
    <citation type="journal article" date="2017" name="Int. J. Parasitol.">
        <title>The genome of the protozoan parasite Cystoisospora suis and a reverse vaccinology approach to identify vaccine candidates.</title>
        <authorList>
            <person name="Palmieri N."/>
            <person name="Shrestha A."/>
            <person name="Ruttkowski B."/>
            <person name="Beck T."/>
            <person name="Vogl C."/>
            <person name="Tomley F."/>
            <person name="Blake D.P."/>
            <person name="Joachim A."/>
        </authorList>
    </citation>
    <scope>NUCLEOTIDE SEQUENCE [LARGE SCALE GENOMIC DNA]</scope>
    <source>
        <strain evidence="13 14">Wien I</strain>
    </source>
</reference>
<sequence>MESSRGLRSSLPCCTLVCSFSGVLRLSFTFLASLAFLTAGTASSDVILSLSPALGVASRAAGPSGSSRVSQEASPSPSANVGLADSSAQDKETSIHALPTSLGVSGAASEPEVDNKGSSVSRGPGYKKRLETAQISQHDPVGPGSPASLLAALLTLVDNITEDGGHAVDKRERRSTLRGREKNTQGTATETRETSALFSGTEKLSSVPSHSRRLSAEEPLTGDVSGSSEGAETPTVDGAVPAGDNGVGQPSRVSGTTEPVVGQPGQRPSSETPTTEEAHSAIEFPSQKSAAGSTESRQTGGLDVEGAANKPVVVPNDPDRKDESLSEWPAESSAGGSAESDQAGGLGIEGESNDPVVVPNDPDREDESLSEWLAESSAGGSAESGQAGGLGIEGEANDPVAVPHDPDQEDESLSEWPAESSAGGSAESGQVGGPGILGEAKDPVVVSNDPDRENESLLEWLAESSAGGTAESGEAGGLGIEGEASDPVVVPDDPDREDESLSEWPAESSAGGSAESGQVGDPGILGEAKNPVVVPDDPDREDESLLEWLAESSAGNIAESEEAVHSGKEEGGTRFGAVVNDSARDGGTFPGSSAAGSVEDGTGAEEAVAATEEESADRGTVVNSTAGEDEILEGAVDEDDEEEDSHPVDDPKQKLFVQFEGGHARTVAATMVGRRPTDEDAIAVHVPLKHVPKAFLQAVFDGHGGSETAEFLAANVRKYFGSLKDLKPASITSACAALDKAIVELPEVGWSGSTGVLVFTELVEQPQEVTVAGREIVPQDDVANAFFPLEDLICQDEMTTALRTNKPVPPCVTPAGVERMTIGVDDILFKVTVANIGDSRALLLHSDGTYTRLSRDHKPNVPSEAARILTAGGFVDYTDTFRVNGVISLARAFGDREMKMNPDLSAEKQLLVAVPEVRSFYARTSDVLLVACDGLFEPDEMTHDFVARLLFAEIKRTPGPNYQSILKNLLDKAYELNSEDNISGLISTFSATSIAPHSQHFFVLSGTGEPIPERKRDFILSDDSFQETLLRDPAAVVNKSKFVDESSSDESMFDEDGASSEDAVDSVQGSSEGLEEDGGSR</sequence>
<feature type="region of interest" description="Disordered" evidence="11">
    <location>
        <begin position="1041"/>
        <end position="1081"/>
    </location>
</feature>
<evidence type="ECO:0000256" key="9">
    <source>
        <dbReference type="ARBA" id="ARBA00047761"/>
    </source>
</evidence>
<accession>A0A2C6KMG5</accession>
<dbReference type="EC" id="3.1.3.16" evidence="3"/>
<organism evidence="13 14">
    <name type="scientific">Cystoisospora suis</name>
    <dbReference type="NCBI Taxonomy" id="483139"/>
    <lineage>
        <taxon>Eukaryota</taxon>
        <taxon>Sar</taxon>
        <taxon>Alveolata</taxon>
        <taxon>Apicomplexa</taxon>
        <taxon>Conoidasida</taxon>
        <taxon>Coccidia</taxon>
        <taxon>Eucoccidiorida</taxon>
        <taxon>Eimeriorina</taxon>
        <taxon>Sarcocystidae</taxon>
        <taxon>Cystoisospora</taxon>
    </lineage>
</organism>
<evidence type="ECO:0000313" key="14">
    <source>
        <dbReference type="Proteomes" id="UP000221165"/>
    </source>
</evidence>
<name>A0A2C6KMG5_9APIC</name>
<dbReference type="EMBL" id="MIGC01004665">
    <property type="protein sequence ID" value="PHJ17808.1"/>
    <property type="molecule type" value="Genomic_DNA"/>
</dbReference>
<evidence type="ECO:0000259" key="12">
    <source>
        <dbReference type="PROSITE" id="PS51746"/>
    </source>
</evidence>
<feature type="compositionally biased region" description="Low complexity" evidence="11">
    <location>
        <begin position="461"/>
        <end position="473"/>
    </location>
</feature>
<proteinExistence type="inferred from homology"/>
<comment type="similarity">
    <text evidence="2">Belongs to the PP2C family.</text>
</comment>
<keyword evidence="4" id="KW-0479">Metal-binding</keyword>
<evidence type="ECO:0000313" key="13">
    <source>
        <dbReference type="EMBL" id="PHJ17808.1"/>
    </source>
</evidence>
<evidence type="ECO:0000256" key="3">
    <source>
        <dbReference type="ARBA" id="ARBA00013081"/>
    </source>
</evidence>
<comment type="catalytic activity">
    <reaction evidence="10">
        <text>O-phospho-L-threonyl-[protein] + H2O = L-threonyl-[protein] + phosphate</text>
        <dbReference type="Rhea" id="RHEA:47004"/>
        <dbReference type="Rhea" id="RHEA-COMP:11060"/>
        <dbReference type="Rhea" id="RHEA-COMP:11605"/>
        <dbReference type="ChEBI" id="CHEBI:15377"/>
        <dbReference type="ChEBI" id="CHEBI:30013"/>
        <dbReference type="ChEBI" id="CHEBI:43474"/>
        <dbReference type="ChEBI" id="CHEBI:61977"/>
        <dbReference type="EC" id="3.1.3.16"/>
    </reaction>
</comment>
<evidence type="ECO:0000256" key="10">
    <source>
        <dbReference type="ARBA" id="ARBA00048336"/>
    </source>
</evidence>
<feature type="compositionally biased region" description="Polar residues" evidence="11">
    <location>
        <begin position="184"/>
        <end position="209"/>
    </location>
</feature>
<dbReference type="Proteomes" id="UP000221165">
    <property type="component" value="Unassembled WGS sequence"/>
</dbReference>
<dbReference type="OrthoDB" id="432045at2759"/>
<dbReference type="Pfam" id="PF00481">
    <property type="entry name" value="PP2C"/>
    <property type="match status" value="1"/>
</dbReference>
<feature type="compositionally biased region" description="Acidic residues" evidence="11">
    <location>
        <begin position="1046"/>
        <end position="1064"/>
    </location>
</feature>
<feature type="compositionally biased region" description="Acidic residues" evidence="11">
    <location>
        <begin position="492"/>
        <end position="501"/>
    </location>
</feature>
<dbReference type="VEuPathDB" id="ToxoDB:CSUI_008364"/>
<evidence type="ECO:0000256" key="11">
    <source>
        <dbReference type="SAM" id="MobiDB-lite"/>
    </source>
</evidence>
<evidence type="ECO:0000256" key="4">
    <source>
        <dbReference type="ARBA" id="ARBA00022723"/>
    </source>
</evidence>
<dbReference type="AlphaFoldDB" id="A0A2C6KMG5"/>
<dbReference type="PANTHER" id="PTHR13832">
    <property type="entry name" value="PROTEIN PHOSPHATASE 2C"/>
    <property type="match status" value="1"/>
</dbReference>
<keyword evidence="7" id="KW-0904">Protein phosphatase</keyword>
<dbReference type="InterPro" id="IPR015655">
    <property type="entry name" value="PP2C"/>
</dbReference>
<evidence type="ECO:0000256" key="1">
    <source>
        <dbReference type="ARBA" id="ARBA00001936"/>
    </source>
</evidence>
<feature type="compositionally biased region" description="Low complexity" evidence="11">
    <location>
        <begin position="61"/>
        <end position="70"/>
    </location>
</feature>